<keyword evidence="6" id="KW-1185">Reference proteome</keyword>
<gene>
    <name evidence="5" type="ORF">RS694_15890</name>
</gene>
<evidence type="ECO:0000256" key="3">
    <source>
        <dbReference type="ARBA" id="ARBA00022729"/>
    </source>
</evidence>
<dbReference type="eggNOG" id="COG2911">
    <property type="taxonomic scope" value="Bacteria"/>
</dbReference>
<evidence type="ECO:0000313" key="5">
    <source>
        <dbReference type="EMBL" id="APW43866.1"/>
    </source>
</evidence>
<dbReference type="RefSeq" id="WP_076069812.1">
    <property type="nucleotide sequence ID" value="NZ_CP019239.1"/>
</dbReference>
<comment type="subcellular location">
    <subcellularLocation>
        <location evidence="1">Secreted</location>
    </subcellularLocation>
</comment>
<evidence type="ECO:0000313" key="6">
    <source>
        <dbReference type="Proteomes" id="UP000186110"/>
    </source>
</evidence>
<dbReference type="SMART" id="SM00912">
    <property type="entry name" value="Haemagg_act"/>
    <property type="match status" value="1"/>
</dbReference>
<dbReference type="GO" id="GO:0005576">
    <property type="term" value="C:extracellular region"/>
    <property type="evidence" value="ECO:0007669"/>
    <property type="project" value="UniProtKB-SubCell"/>
</dbReference>
<dbReference type="InterPro" id="IPR008638">
    <property type="entry name" value="FhaB/CdiA-like_TPS"/>
</dbReference>
<keyword evidence="2" id="KW-0964">Secreted</keyword>
<dbReference type="InterPro" id="IPR011050">
    <property type="entry name" value="Pectin_lyase_fold/virulence"/>
</dbReference>
<evidence type="ECO:0000256" key="1">
    <source>
        <dbReference type="ARBA" id="ARBA00004613"/>
    </source>
</evidence>
<feature type="domain" description="Filamentous haemagglutinin FhaB/tRNA nuclease CdiA-like TPS" evidence="4">
    <location>
        <begin position="70"/>
        <end position="186"/>
    </location>
</feature>
<dbReference type="Proteomes" id="UP000186110">
    <property type="component" value="Chromosome"/>
</dbReference>
<reference evidence="5 6" key="1">
    <citation type="submission" date="2017-01" db="EMBL/GenBank/DDBJ databases">
        <authorList>
            <person name="Mah S.A."/>
            <person name="Swanson W.J."/>
            <person name="Moy G.W."/>
            <person name="Vacquier V.D."/>
        </authorList>
    </citation>
    <scope>NUCLEOTIDE SEQUENCE [LARGE SCALE GENOMIC DNA]</scope>
    <source>
        <strain evidence="5 6">DSM 22694</strain>
    </source>
</reference>
<evidence type="ECO:0000259" key="4">
    <source>
        <dbReference type="SMART" id="SM00912"/>
    </source>
</evidence>
<dbReference type="Gene3D" id="2.160.20.10">
    <property type="entry name" value="Single-stranded right-handed beta-helix, Pectin lyase-like"/>
    <property type="match status" value="1"/>
</dbReference>
<dbReference type="SUPFAM" id="SSF51126">
    <property type="entry name" value="Pectin lyase-like"/>
    <property type="match status" value="1"/>
</dbReference>
<dbReference type="EMBL" id="CP019239">
    <property type="protein sequence ID" value="APW43866.1"/>
    <property type="molecule type" value="Genomic_DNA"/>
</dbReference>
<dbReference type="STRING" id="1484693.RS694_15890"/>
<evidence type="ECO:0000256" key="2">
    <source>
        <dbReference type="ARBA" id="ARBA00022525"/>
    </source>
</evidence>
<dbReference type="NCBIfam" id="TIGR01901">
    <property type="entry name" value="adhes_NPXG"/>
    <property type="match status" value="1"/>
</dbReference>
<accession>A0A1P8KD40</accession>
<dbReference type="Pfam" id="PF05860">
    <property type="entry name" value="TPS"/>
    <property type="match status" value="1"/>
</dbReference>
<dbReference type="KEGG" id="rsb:RS694_15890"/>
<protein>
    <recommendedName>
        <fullName evidence="4">Filamentous haemagglutinin FhaB/tRNA nuclease CdiA-like TPS domain-containing protein</fullName>
    </recommendedName>
</protein>
<dbReference type="PANTHER" id="PTHR12338:SF8">
    <property type="entry name" value="HEME_HEMOPEXIN-BINDING PROTEIN"/>
    <property type="match status" value="1"/>
</dbReference>
<dbReference type="PANTHER" id="PTHR12338">
    <property type="entry name" value="AUTOTRANSPORTER"/>
    <property type="match status" value="1"/>
</dbReference>
<dbReference type="AlphaFoldDB" id="A0A1P8KD40"/>
<dbReference type="InterPro" id="IPR050909">
    <property type="entry name" value="Bact_Autotransporter_VF"/>
</dbReference>
<dbReference type="InterPro" id="IPR024973">
    <property type="entry name" value="ESPR"/>
</dbReference>
<dbReference type="Pfam" id="PF13018">
    <property type="entry name" value="ESPR"/>
    <property type="match status" value="1"/>
</dbReference>
<dbReference type="InterPro" id="IPR012334">
    <property type="entry name" value="Pectin_lyas_fold"/>
</dbReference>
<keyword evidence="3" id="KW-0732">Signal</keyword>
<proteinExistence type="predicted"/>
<name>A0A1P8KD40_9BURK</name>
<organism evidence="5 6">
    <name type="scientific">Rhodoferax saidenbachensis</name>
    <dbReference type="NCBI Taxonomy" id="1484693"/>
    <lineage>
        <taxon>Bacteria</taxon>
        <taxon>Pseudomonadati</taxon>
        <taxon>Pseudomonadota</taxon>
        <taxon>Betaproteobacteria</taxon>
        <taxon>Burkholderiales</taxon>
        <taxon>Comamonadaceae</taxon>
        <taxon>Rhodoferax</taxon>
    </lineage>
</organism>
<dbReference type="eggNOG" id="COG3210">
    <property type="taxonomic scope" value="Bacteria"/>
</dbReference>
<sequence>MGSKASLNHVYRTVWNRALGAMVAVAENTSSHGGGGSVSLVSAGGSYGVATPLALALAVALAWGAGARTAWANPTGGVAVVGQATMTTDGNKLTVTTQNGAGGNYSSINWQSFSIPAGSTTHFLQPNATSTSINRVVTNTPSLIFGTLSSNGNLVLVNQSGITVGAGAIVDTAGFTASTMRMTDADAMAGRMRFGDAISSAGKLSVDGNVLARSGDVVLLGGTVEVGKNALIQAPNGSTILAAGQQIEITARGLEGISLQLQAPENSVINLGKLNGDAVGIFAGTLKHSGVIQANAVSTEGGKVVLKAIDKLSIDGSVQVAALGQKGGSILASAKHVKLDSTALLDASGALGGGEVLVGGGYQGKDARLDNAQTTDIAAGVQLKADALVNGDGGTVVVWADGATRYLGSLSARGGALGGNGGVAEVSGKQYLDFRGTVDLTAAHGKKGSLLLDPTNIIIGGCADIDNSVACGYGGSDISDSTNWSDYSSVTNSYITANQVGYLLEYADVTLAATNDITLNSNISTYGASNAATTLTLNAGHNIVFGGSHRTIESYSNALNVSLNAGNAIATGGYGASIYSRGGNISLTAGSGGVGSGAMSQMVLDSGRNDGSAGNISITSGGVVFTDTLSANGYGGGVVSISGTQVSTGAISAKGVDGDSYGAQANGYNGGSVTITASGAVSVGGIDVTGGVGYDNGYSPTSGGKGGAVTVSGGYGTNVGTLNVGGGYGGYGGATGSGGSASVTLSSGNIVYGSNVTINGANSIALAALNGAISGNGITAASLSTLSKTGTNLSGNSVSAFSGTVTGSGNLTFYNNDSESPAALTVLGVSVANGDVLLDNYGGVTTTGKVSASGAVSIAAHSPLTIGAGGITAGGGITLGASTDLTLNGVIQSTGAGISFNAGGNLVQNSGVIAAAGVSATAGGSITFGFNAFSSGNPVSYTDVNGAVTAPAVPLSAVVSPGGAVSDFLDQFLAAVDQQQTFSDDPFDPRNRSQDALVVEGQICTP</sequence>